<reference evidence="1" key="1">
    <citation type="journal article" date="2012" name="Nature">
        <title>The oyster genome reveals stress adaptation and complexity of shell formation.</title>
        <authorList>
            <person name="Zhang G."/>
            <person name="Fang X."/>
            <person name="Guo X."/>
            <person name="Li L."/>
            <person name="Luo R."/>
            <person name="Xu F."/>
            <person name="Yang P."/>
            <person name="Zhang L."/>
            <person name="Wang X."/>
            <person name="Qi H."/>
            <person name="Xiong Z."/>
            <person name="Que H."/>
            <person name="Xie Y."/>
            <person name="Holland P.W."/>
            <person name="Paps J."/>
            <person name="Zhu Y."/>
            <person name="Wu F."/>
            <person name="Chen Y."/>
            <person name="Wang J."/>
            <person name="Peng C."/>
            <person name="Meng J."/>
            <person name="Yang L."/>
            <person name="Liu J."/>
            <person name="Wen B."/>
            <person name="Zhang N."/>
            <person name="Huang Z."/>
            <person name="Zhu Q."/>
            <person name="Feng Y."/>
            <person name="Mount A."/>
            <person name="Hedgecock D."/>
            <person name="Xu Z."/>
            <person name="Liu Y."/>
            <person name="Domazet-Loso T."/>
            <person name="Du Y."/>
            <person name="Sun X."/>
            <person name="Zhang S."/>
            <person name="Liu B."/>
            <person name="Cheng P."/>
            <person name="Jiang X."/>
            <person name="Li J."/>
            <person name="Fan D."/>
            <person name="Wang W."/>
            <person name="Fu W."/>
            <person name="Wang T."/>
            <person name="Wang B."/>
            <person name="Zhang J."/>
            <person name="Peng Z."/>
            <person name="Li Y."/>
            <person name="Li N."/>
            <person name="Wang J."/>
            <person name="Chen M."/>
            <person name="He Y."/>
            <person name="Tan F."/>
            <person name="Song X."/>
            <person name="Zheng Q."/>
            <person name="Huang R."/>
            <person name="Yang H."/>
            <person name="Du X."/>
            <person name="Chen L."/>
            <person name="Yang M."/>
            <person name="Gaffney P.M."/>
            <person name="Wang S."/>
            <person name="Luo L."/>
            <person name="She Z."/>
            <person name="Ming Y."/>
            <person name="Huang W."/>
            <person name="Zhang S."/>
            <person name="Huang B."/>
            <person name="Zhang Y."/>
            <person name="Qu T."/>
            <person name="Ni P."/>
            <person name="Miao G."/>
            <person name="Wang J."/>
            <person name="Wang Q."/>
            <person name="Steinberg C.E."/>
            <person name="Wang H."/>
            <person name="Li N."/>
            <person name="Qian L."/>
            <person name="Zhang G."/>
            <person name="Li Y."/>
            <person name="Yang H."/>
            <person name="Liu X."/>
            <person name="Wang J."/>
            <person name="Yin Y."/>
            <person name="Wang J."/>
        </authorList>
    </citation>
    <scope>NUCLEOTIDE SEQUENCE [LARGE SCALE GENOMIC DNA]</scope>
    <source>
        <strain evidence="1">05x7-T-G4-1.051#20</strain>
    </source>
</reference>
<dbReference type="HOGENOM" id="CLU_2186489_0_0_1"/>
<dbReference type="EMBL" id="JH816466">
    <property type="protein sequence ID" value="EKC35553.1"/>
    <property type="molecule type" value="Genomic_DNA"/>
</dbReference>
<accession>K1QNU6</accession>
<protein>
    <submittedName>
        <fullName evidence="1">Uncharacterized protein</fullName>
    </submittedName>
</protein>
<organism evidence="1">
    <name type="scientific">Magallana gigas</name>
    <name type="common">Pacific oyster</name>
    <name type="synonym">Crassostrea gigas</name>
    <dbReference type="NCBI Taxonomy" id="29159"/>
    <lineage>
        <taxon>Eukaryota</taxon>
        <taxon>Metazoa</taxon>
        <taxon>Spiralia</taxon>
        <taxon>Lophotrochozoa</taxon>
        <taxon>Mollusca</taxon>
        <taxon>Bivalvia</taxon>
        <taxon>Autobranchia</taxon>
        <taxon>Pteriomorphia</taxon>
        <taxon>Ostreida</taxon>
        <taxon>Ostreoidea</taxon>
        <taxon>Ostreidae</taxon>
        <taxon>Magallana</taxon>
    </lineage>
</organism>
<dbReference type="InParanoid" id="K1QNU6"/>
<evidence type="ECO:0000313" key="1">
    <source>
        <dbReference type="EMBL" id="EKC35553.1"/>
    </source>
</evidence>
<dbReference type="AlphaFoldDB" id="K1QNU6"/>
<name>K1QNU6_MAGGI</name>
<proteinExistence type="predicted"/>
<sequence length="109" mass="12744">MQCKDGQKHESAVWIHQLVSKVSSTAASPRKPSVGIHETSCRFPKILDQTKICEEIQKRMLGKVLFHYIAVVCNTVDRIQSFLWRIDDGLLMVCYRDLMTLRFMRFRVE</sequence>
<gene>
    <name evidence="1" type="ORF">CGI_10012526</name>
</gene>